<dbReference type="GO" id="GO:0005975">
    <property type="term" value="P:carbohydrate metabolic process"/>
    <property type="evidence" value="ECO:0007669"/>
    <property type="project" value="InterPro"/>
</dbReference>
<dbReference type="SUPFAM" id="SSF51445">
    <property type="entry name" value="(Trans)glycosidases"/>
    <property type="match status" value="1"/>
</dbReference>
<dbReference type="PRINTS" id="PR00131">
    <property type="entry name" value="GLHYDRLASE1"/>
</dbReference>
<reference evidence="5" key="1">
    <citation type="submission" date="2023-03" db="EMBL/GenBank/DDBJ databases">
        <authorList>
            <person name="Julca I."/>
        </authorList>
    </citation>
    <scope>NUCLEOTIDE SEQUENCE</scope>
</reference>
<dbReference type="Pfam" id="PF00232">
    <property type="entry name" value="Glyco_hydro_1"/>
    <property type="match status" value="2"/>
</dbReference>
<dbReference type="PANTHER" id="PTHR10353">
    <property type="entry name" value="GLYCOSYL HYDROLASE"/>
    <property type="match status" value="1"/>
</dbReference>
<comment type="similarity">
    <text evidence="1 3">Belongs to the glycosyl hydrolase 1 family.</text>
</comment>
<dbReference type="InterPro" id="IPR033132">
    <property type="entry name" value="GH_1_N_CS"/>
</dbReference>
<keyword evidence="2" id="KW-0378">Hydrolase</keyword>
<sequence length="540" mass="62179">MAEIPSELVPPTGTVHRKDFGRDFLFGGSTSAFQIEGGVERDGRGKSIFDTFVEERGLYGEYGPDAVNHREFYEIDVEHMRDIGFNSYRFSISWSRILPTGKKESRNQDGINFYKDLVKKIKAAGMEPMATLLHFDPPQDLENAYFTFLKPEIVDDFCDYAEICFQEFGNDIKYWTTINEPWYVSYGGYIRAEIPPGYQADKDYDTIQKEIDTKSGKSYPGDNQGSICPPFQCSNISSSSSSSDPAAKEFSPKDDSTLPPREQWPYIAGYYQLLAHAKAVKLYREKYEGSKGGKIGLNLVAQWYLPWEDTQENIDAAKRAMDFMLGWFMDPLYKGDYPENMHKYVTKGFLPKLDKDLVQGTYDFVSLNYYTSLYVADFPNEGGDFVLDRRVNFFDRNPAGELIGDEQGHGGWINKYPEGLLNVLVYLKENYGDPEIYIHENGFDDPNLPLADRDALYDQKRLWYHHDHLLAVKDAIRKEVRVKGYFAWSLMDNLELAAGFGSRFGIIYVDYKDESRRRIPKLSSYWFKQFLANQPRESDA</sequence>
<dbReference type="PROSITE" id="PS00653">
    <property type="entry name" value="GLYCOSYL_HYDROL_F1_2"/>
    <property type="match status" value="1"/>
</dbReference>
<accession>A0AAV1D2E0</accession>
<dbReference type="GO" id="GO:0009821">
    <property type="term" value="P:alkaloid biosynthetic process"/>
    <property type="evidence" value="ECO:0007669"/>
    <property type="project" value="UniProtKB-ARBA"/>
</dbReference>
<dbReference type="Gene3D" id="3.20.20.80">
    <property type="entry name" value="Glycosidases"/>
    <property type="match status" value="1"/>
</dbReference>
<evidence type="ECO:0000313" key="6">
    <source>
        <dbReference type="Proteomes" id="UP001161247"/>
    </source>
</evidence>
<evidence type="ECO:0000256" key="1">
    <source>
        <dbReference type="ARBA" id="ARBA00010838"/>
    </source>
</evidence>
<dbReference type="GO" id="GO:0008422">
    <property type="term" value="F:beta-glucosidase activity"/>
    <property type="evidence" value="ECO:0007669"/>
    <property type="project" value="TreeGrafter"/>
</dbReference>
<name>A0AAV1D2E0_OLDCO</name>
<gene>
    <name evidence="5" type="ORF">OLC1_LOCUS11462</name>
</gene>
<evidence type="ECO:0000256" key="3">
    <source>
        <dbReference type="RuleBase" id="RU003690"/>
    </source>
</evidence>
<dbReference type="Proteomes" id="UP001161247">
    <property type="component" value="Chromosome 4"/>
</dbReference>
<evidence type="ECO:0000313" key="5">
    <source>
        <dbReference type="EMBL" id="CAI9102019.1"/>
    </source>
</evidence>
<evidence type="ECO:0000256" key="4">
    <source>
        <dbReference type="SAM" id="MobiDB-lite"/>
    </source>
</evidence>
<dbReference type="InterPro" id="IPR017853">
    <property type="entry name" value="GH"/>
</dbReference>
<protein>
    <submittedName>
        <fullName evidence="5">OLC1v1000208C2</fullName>
    </submittedName>
</protein>
<dbReference type="PANTHER" id="PTHR10353:SF154">
    <property type="entry name" value="BETA-GLUCOSIDASE 9-RELATED"/>
    <property type="match status" value="1"/>
</dbReference>
<keyword evidence="6" id="KW-1185">Reference proteome</keyword>
<feature type="compositionally biased region" description="Basic and acidic residues" evidence="4">
    <location>
        <begin position="246"/>
        <end position="256"/>
    </location>
</feature>
<proteinExistence type="inferred from homology"/>
<dbReference type="InterPro" id="IPR001360">
    <property type="entry name" value="Glyco_hydro_1"/>
</dbReference>
<dbReference type="EMBL" id="OX459121">
    <property type="protein sequence ID" value="CAI9102019.1"/>
    <property type="molecule type" value="Genomic_DNA"/>
</dbReference>
<organism evidence="5 6">
    <name type="scientific">Oldenlandia corymbosa var. corymbosa</name>
    <dbReference type="NCBI Taxonomy" id="529605"/>
    <lineage>
        <taxon>Eukaryota</taxon>
        <taxon>Viridiplantae</taxon>
        <taxon>Streptophyta</taxon>
        <taxon>Embryophyta</taxon>
        <taxon>Tracheophyta</taxon>
        <taxon>Spermatophyta</taxon>
        <taxon>Magnoliopsida</taxon>
        <taxon>eudicotyledons</taxon>
        <taxon>Gunneridae</taxon>
        <taxon>Pentapetalae</taxon>
        <taxon>asterids</taxon>
        <taxon>lamiids</taxon>
        <taxon>Gentianales</taxon>
        <taxon>Rubiaceae</taxon>
        <taxon>Rubioideae</taxon>
        <taxon>Spermacoceae</taxon>
        <taxon>Hedyotis-Oldenlandia complex</taxon>
        <taxon>Oldenlandia</taxon>
    </lineage>
</organism>
<dbReference type="AlphaFoldDB" id="A0AAV1D2E0"/>
<evidence type="ECO:0000256" key="2">
    <source>
        <dbReference type="ARBA" id="ARBA00022801"/>
    </source>
</evidence>
<feature type="region of interest" description="Disordered" evidence="4">
    <location>
        <begin position="236"/>
        <end position="258"/>
    </location>
</feature>